<protein>
    <recommendedName>
        <fullName evidence="3">Peptidase A2 domain-containing protein</fullName>
    </recommendedName>
</protein>
<evidence type="ECO:0000313" key="5">
    <source>
        <dbReference type="Proteomes" id="UP000324222"/>
    </source>
</evidence>
<dbReference type="Gene3D" id="2.40.70.10">
    <property type="entry name" value="Acid Proteases"/>
    <property type="match status" value="1"/>
</dbReference>
<dbReference type="AlphaFoldDB" id="A0A5B7H4Z1"/>
<sequence>METDNVIPPSSSPAAAAQVQLLPFLVFDAPTWFCVLRCLQSQSIRAVIPNAEEMDEDDLQKLVDCLNDAQVAVHHHTNTMQSTMSPAAPPEDDGCTAINSNSASARQSLTRQQHNHQSCPRQQPRLRQPPGGATTFFLRDPINAFRFLVDTGAGRSLLPASQWRKPHLPPTDVRLTAVNGTPILTYGRQHLYIHIGNHKYWWNFVVANVSLPLLGADFLANYQLLVDVSRARLLDAVSLAATPIAAAPDDLTFHVIDPTDAFAHLRDSYPDIFKPELCQHPQVPVRHGIYHHIKTSGPPVFSRFRRLSPDKLIAAKQTFAELERLGICQRRQVPGHHCST</sequence>
<name>A0A5B7H4Z1_PORTR</name>
<dbReference type="GO" id="GO:0006508">
    <property type="term" value="P:proteolysis"/>
    <property type="evidence" value="ECO:0007669"/>
    <property type="project" value="InterPro"/>
</dbReference>
<dbReference type="SUPFAM" id="SSF50630">
    <property type="entry name" value="Acid proteases"/>
    <property type="match status" value="1"/>
</dbReference>
<comment type="caution">
    <text evidence="4">The sequence shown here is derived from an EMBL/GenBank/DDBJ whole genome shotgun (WGS) entry which is preliminary data.</text>
</comment>
<keyword evidence="5" id="KW-1185">Reference proteome</keyword>
<evidence type="ECO:0000313" key="4">
    <source>
        <dbReference type="EMBL" id="MPC63924.1"/>
    </source>
</evidence>
<reference evidence="4 5" key="1">
    <citation type="submission" date="2019-05" db="EMBL/GenBank/DDBJ databases">
        <title>Another draft genome of Portunus trituberculatus and its Hox gene families provides insights of decapod evolution.</title>
        <authorList>
            <person name="Jeong J.-H."/>
            <person name="Song I."/>
            <person name="Kim S."/>
            <person name="Choi T."/>
            <person name="Kim D."/>
            <person name="Ryu S."/>
            <person name="Kim W."/>
        </authorList>
    </citation>
    <scope>NUCLEOTIDE SEQUENCE [LARGE SCALE GENOMIC DNA]</scope>
    <source>
        <tissue evidence="4">Muscle</tissue>
    </source>
</reference>
<feature type="compositionally biased region" description="Polar residues" evidence="2">
    <location>
        <begin position="97"/>
        <end position="119"/>
    </location>
</feature>
<organism evidence="4 5">
    <name type="scientific">Portunus trituberculatus</name>
    <name type="common">Swimming crab</name>
    <name type="synonym">Neptunus trituberculatus</name>
    <dbReference type="NCBI Taxonomy" id="210409"/>
    <lineage>
        <taxon>Eukaryota</taxon>
        <taxon>Metazoa</taxon>
        <taxon>Ecdysozoa</taxon>
        <taxon>Arthropoda</taxon>
        <taxon>Crustacea</taxon>
        <taxon>Multicrustacea</taxon>
        <taxon>Malacostraca</taxon>
        <taxon>Eumalacostraca</taxon>
        <taxon>Eucarida</taxon>
        <taxon>Decapoda</taxon>
        <taxon>Pleocyemata</taxon>
        <taxon>Brachyura</taxon>
        <taxon>Eubrachyura</taxon>
        <taxon>Portunoidea</taxon>
        <taxon>Portunidae</taxon>
        <taxon>Portuninae</taxon>
        <taxon>Portunus</taxon>
    </lineage>
</organism>
<dbReference type="PROSITE" id="PS50175">
    <property type="entry name" value="ASP_PROT_RETROV"/>
    <property type="match status" value="1"/>
</dbReference>
<evidence type="ECO:0000256" key="1">
    <source>
        <dbReference type="ARBA" id="ARBA00022801"/>
    </source>
</evidence>
<dbReference type="OrthoDB" id="6376802at2759"/>
<dbReference type="GO" id="GO:0004190">
    <property type="term" value="F:aspartic-type endopeptidase activity"/>
    <property type="evidence" value="ECO:0007669"/>
    <property type="project" value="InterPro"/>
</dbReference>
<proteinExistence type="predicted"/>
<feature type="region of interest" description="Disordered" evidence="2">
    <location>
        <begin position="78"/>
        <end position="133"/>
    </location>
</feature>
<evidence type="ECO:0000256" key="2">
    <source>
        <dbReference type="SAM" id="MobiDB-lite"/>
    </source>
</evidence>
<dbReference type="InterPro" id="IPR021109">
    <property type="entry name" value="Peptidase_aspartic_dom_sf"/>
</dbReference>
<dbReference type="EMBL" id="VSRR010021419">
    <property type="protein sequence ID" value="MPC63924.1"/>
    <property type="molecule type" value="Genomic_DNA"/>
</dbReference>
<feature type="compositionally biased region" description="Low complexity" evidence="2">
    <location>
        <begin position="120"/>
        <end position="130"/>
    </location>
</feature>
<accession>A0A5B7H4Z1</accession>
<gene>
    <name evidence="4" type="ORF">E2C01_058032</name>
</gene>
<feature type="domain" description="Peptidase A2" evidence="3">
    <location>
        <begin position="145"/>
        <end position="218"/>
    </location>
</feature>
<keyword evidence="1" id="KW-0378">Hydrolase</keyword>
<dbReference type="Proteomes" id="UP000324222">
    <property type="component" value="Unassembled WGS sequence"/>
</dbReference>
<dbReference type="InterPro" id="IPR001995">
    <property type="entry name" value="Peptidase_A2_cat"/>
</dbReference>
<evidence type="ECO:0000259" key="3">
    <source>
        <dbReference type="PROSITE" id="PS50175"/>
    </source>
</evidence>